<proteinExistence type="predicted"/>
<dbReference type="Gene3D" id="3.30.70.1290">
    <property type="entry name" value="Transposase IS200-like"/>
    <property type="match status" value="1"/>
</dbReference>
<dbReference type="OrthoDB" id="9788881at2"/>
<evidence type="ECO:0000313" key="1">
    <source>
        <dbReference type="EMBL" id="QEC63036.1"/>
    </source>
</evidence>
<name>A0A5B8UXB9_9SPHI</name>
<evidence type="ECO:0000313" key="2">
    <source>
        <dbReference type="Proteomes" id="UP000321479"/>
    </source>
</evidence>
<organism evidence="1 2">
    <name type="scientific">Mucilaginibacter ginsenosidivorans</name>
    <dbReference type="NCBI Taxonomy" id="398053"/>
    <lineage>
        <taxon>Bacteria</taxon>
        <taxon>Pseudomonadati</taxon>
        <taxon>Bacteroidota</taxon>
        <taxon>Sphingobacteriia</taxon>
        <taxon>Sphingobacteriales</taxon>
        <taxon>Sphingobacteriaceae</taxon>
        <taxon>Mucilaginibacter</taxon>
    </lineage>
</organism>
<protein>
    <submittedName>
        <fullName evidence="1">Transposase</fullName>
    </submittedName>
</protein>
<dbReference type="InterPro" id="IPR036515">
    <property type="entry name" value="Transposase_17_sf"/>
</dbReference>
<dbReference type="GO" id="GO:0006313">
    <property type="term" value="P:DNA transposition"/>
    <property type="evidence" value="ECO:0007669"/>
    <property type="project" value="InterPro"/>
</dbReference>
<dbReference type="AlphaFoldDB" id="A0A5B8UXB9"/>
<dbReference type="GO" id="GO:0004803">
    <property type="term" value="F:transposase activity"/>
    <property type="evidence" value="ECO:0007669"/>
    <property type="project" value="InterPro"/>
</dbReference>
<dbReference type="KEGG" id="mgin:FRZ54_10740"/>
<dbReference type="GO" id="GO:0003677">
    <property type="term" value="F:DNA binding"/>
    <property type="evidence" value="ECO:0007669"/>
    <property type="project" value="InterPro"/>
</dbReference>
<keyword evidence="2" id="KW-1185">Reference proteome</keyword>
<reference evidence="1 2" key="1">
    <citation type="journal article" date="2017" name="Curr. Microbiol.">
        <title>Mucilaginibacter ginsenosidivorans sp. nov., Isolated from Soil of Ginseng Field.</title>
        <authorList>
            <person name="Kim M.M."/>
            <person name="Siddiqi M.Z."/>
            <person name="Im W.T."/>
        </authorList>
    </citation>
    <scope>NUCLEOTIDE SEQUENCE [LARGE SCALE GENOMIC DNA]</scope>
    <source>
        <strain evidence="1 2">Gsoil 3017</strain>
    </source>
</reference>
<gene>
    <name evidence="1" type="ORF">FRZ54_10740</name>
</gene>
<sequence>MNFDYHAQFFTATILEWKYLLEPDRFKDIIINSLLFLKNEKSIVVYGFVIMPNHIHLIWQIQDGFIKEKIQLRFLKFTGQQIKFELAKTDPEKLKLYHVSAKDRQYQIWERNSLSIDLWTHGVFVQKLDYIHNNPLQGKWKLVEYPEDYKYSSAKFYETGHDEFGLLTHYAD</sequence>
<dbReference type="Proteomes" id="UP000321479">
    <property type="component" value="Chromosome"/>
</dbReference>
<dbReference type="SUPFAM" id="SSF143422">
    <property type="entry name" value="Transposase IS200-like"/>
    <property type="match status" value="1"/>
</dbReference>
<dbReference type="EMBL" id="CP042436">
    <property type="protein sequence ID" value="QEC63036.1"/>
    <property type="molecule type" value="Genomic_DNA"/>
</dbReference>
<accession>A0A5B8UXB9</accession>
<dbReference type="RefSeq" id="WP_147031612.1">
    <property type="nucleotide sequence ID" value="NZ_CP042436.1"/>
</dbReference>